<evidence type="ECO:0000313" key="3">
    <source>
        <dbReference type="EMBL" id="KKR94085.1"/>
    </source>
</evidence>
<dbReference type="PANTHER" id="PTHR33392">
    <property type="entry name" value="POLYISOPRENYL-TEICHOIC ACID--PEPTIDOGLYCAN TEICHOIC ACID TRANSFERASE TAGU"/>
    <property type="match status" value="1"/>
</dbReference>
<dbReference type="Pfam" id="PF03816">
    <property type="entry name" value="LytR_cpsA_psr"/>
    <property type="match status" value="1"/>
</dbReference>
<reference evidence="3 4" key="1">
    <citation type="journal article" date="2015" name="Nature">
        <title>rRNA introns, odd ribosomes, and small enigmatic genomes across a large radiation of phyla.</title>
        <authorList>
            <person name="Brown C.T."/>
            <person name="Hug L.A."/>
            <person name="Thomas B.C."/>
            <person name="Sharon I."/>
            <person name="Castelle C.J."/>
            <person name="Singh A."/>
            <person name="Wilkins M.J."/>
            <person name="Williams K.H."/>
            <person name="Banfield J.F."/>
        </authorList>
    </citation>
    <scope>NUCLEOTIDE SEQUENCE [LARGE SCALE GENOMIC DNA]</scope>
</reference>
<dbReference type="Proteomes" id="UP000034961">
    <property type="component" value="Unassembled WGS sequence"/>
</dbReference>
<evidence type="ECO:0000256" key="1">
    <source>
        <dbReference type="ARBA" id="ARBA00006068"/>
    </source>
</evidence>
<name>A0A0G0XBL5_9BACT</name>
<dbReference type="InterPro" id="IPR050922">
    <property type="entry name" value="LytR/CpsA/Psr_CW_biosynth"/>
</dbReference>
<feature type="domain" description="Cell envelope-related transcriptional attenuator" evidence="2">
    <location>
        <begin position="75"/>
        <end position="280"/>
    </location>
</feature>
<dbReference type="Gene3D" id="3.40.630.190">
    <property type="entry name" value="LCP protein"/>
    <property type="match status" value="1"/>
</dbReference>
<protein>
    <submittedName>
        <fullName evidence="3">Cell envelope-related transcriptional attenuator</fullName>
    </submittedName>
</protein>
<dbReference type="AlphaFoldDB" id="A0A0G0XBL5"/>
<dbReference type="EMBL" id="LCAN01000013">
    <property type="protein sequence ID" value="KKR94085.1"/>
    <property type="molecule type" value="Genomic_DNA"/>
</dbReference>
<comment type="similarity">
    <text evidence="1">Belongs to the LytR/CpsA/Psr (LCP) family.</text>
</comment>
<evidence type="ECO:0000313" key="4">
    <source>
        <dbReference type="Proteomes" id="UP000034961"/>
    </source>
</evidence>
<dbReference type="InterPro" id="IPR004474">
    <property type="entry name" value="LytR_CpsA_psr"/>
</dbReference>
<dbReference type="PANTHER" id="PTHR33392:SF6">
    <property type="entry name" value="POLYISOPRENYL-TEICHOIC ACID--PEPTIDOGLYCAN TEICHOIC ACID TRANSFERASE TAGU"/>
    <property type="match status" value="1"/>
</dbReference>
<evidence type="ECO:0000259" key="2">
    <source>
        <dbReference type="Pfam" id="PF03816"/>
    </source>
</evidence>
<gene>
    <name evidence="3" type="ORF">UU41_C0013G0007</name>
</gene>
<accession>A0A0G0XBL5</accession>
<proteinExistence type="inferred from homology"/>
<comment type="caution">
    <text evidence="3">The sequence shown here is derived from an EMBL/GenBank/DDBJ whole genome shotgun (WGS) entry which is preliminary data.</text>
</comment>
<organism evidence="3 4">
    <name type="scientific">Candidatus Roizmanbacteria bacterium GW2011_GWA1_41_13</name>
    <dbReference type="NCBI Taxonomy" id="1618474"/>
    <lineage>
        <taxon>Bacteria</taxon>
        <taxon>Candidatus Roizmaniibacteriota</taxon>
    </lineage>
</organism>
<sequence length="371" mass="41757">MKKKIILLILVILGLMLGGGITSLIKRYNMIVVKPTTVRKIFDRSTPTPTPDPLSPYSILLMGYGGGGHDGGYLTDTMIVAHIRPRESAIDLISLPRDMWVPLPLGKNGDAVFWKINAAYAFGRDQNQYRDRPERYTGDAGGGELAKYAAEYITGLPVRYFAILSFAGFEESIDTLGGIDVTIPHTFEDTLYPLEEEKGNDCEKTPEEIEEITATMSGDLLEEQFPCRYETVFFEKGTEHMDGIRALKFVRSRKSKTYGGDYNRSLRQLALLEAIKEKVISINFIPKIIPFMNSLTRDMQTDMGAGDFKTIVDTHPKLQEFTIKTISLTDDNVLVESRSDNGQYILVPKESEDDWTSVHEYIQREIGSNNQ</sequence>